<reference evidence="2" key="1">
    <citation type="submission" date="2020-03" db="EMBL/GenBank/DDBJ databases">
        <authorList>
            <person name="Weist P."/>
        </authorList>
    </citation>
    <scope>NUCLEOTIDE SEQUENCE</scope>
</reference>
<keyword evidence="3" id="KW-1185">Reference proteome</keyword>
<evidence type="ECO:0000256" key="1">
    <source>
        <dbReference type="SAM" id="MobiDB-lite"/>
    </source>
</evidence>
<protein>
    <submittedName>
        <fullName evidence="2">Uncharacterized protein</fullName>
    </submittedName>
</protein>
<dbReference type="AlphaFoldDB" id="A0A9N7ZAM4"/>
<comment type="caution">
    <text evidence="2">The sequence shown here is derived from an EMBL/GenBank/DDBJ whole genome shotgun (WGS) entry which is preliminary data.</text>
</comment>
<name>A0A9N7ZAM4_PLEPL</name>
<organism evidence="2 3">
    <name type="scientific">Pleuronectes platessa</name>
    <name type="common">European plaice</name>
    <dbReference type="NCBI Taxonomy" id="8262"/>
    <lineage>
        <taxon>Eukaryota</taxon>
        <taxon>Metazoa</taxon>
        <taxon>Chordata</taxon>
        <taxon>Craniata</taxon>
        <taxon>Vertebrata</taxon>
        <taxon>Euteleostomi</taxon>
        <taxon>Actinopterygii</taxon>
        <taxon>Neopterygii</taxon>
        <taxon>Teleostei</taxon>
        <taxon>Neoteleostei</taxon>
        <taxon>Acanthomorphata</taxon>
        <taxon>Carangaria</taxon>
        <taxon>Pleuronectiformes</taxon>
        <taxon>Pleuronectoidei</taxon>
        <taxon>Pleuronectidae</taxon>
        <taxon>Pleuronectes</taxon>
    </lineage>
</organism>
<feature type="compositionally biased region" description="Polar residues" evidence="1">
    <location>
        <begin position="44"/>
        <end position="54"/>
    </location>
</feature>
<sequence length="99" mass="10966">MDTPAALNRLQSSAHEHQGGKACLLFPEASLHEHRQHGPAVDTSPRSEISSGSDPESCHEGMRFGVSRPSRRLTRMFHRLTSAARNGFAGVREFRETKV</sequence>
<evidence type="ECO:0000313" key="2">
    <source>
        <dbReference type="EMBL" id="CAB1454739.1"/>
    </source>
</evidence>
<gene>
    <name evidence="2" type="ORF">PLEPLA_LOCUS42506</name>
</gene>
<feature type="region of interest" description="Disordered" evidence="1">
    <location>
        <begin position="30"/>
        <end position="65"/>
    </location>
</feature>
<accession>A0A9N7ZAM4</accession>
<dbReference type="EMBL" id="CADEAL010004225">
    <property type="protein sequence ID" value="CAB1454739.1"/>
    <property type="molecule type" value="Genomic_DNA"/>
</dbReference>
<dbReference type="Proteomes" id="UP001153269">
    <property type="component" value="Unassembled WGS sequence"/>
</dbReference>
<evidence type="ECO:0000313" key="3">
    <source>
        <dbReference type="Proteomes" id="UP001153269"/>
    </source>
</evidence>
<proteinExistence type="predicted"/>